<gene>
    <name evidence="1" type="ORF">DERF_006020</name>
</gene>
<dbReference type="AlphaFoldDB" id="A0A922I5F3"/>
<sequence length="76" mass="8757">MIIAIDRSMYISGFSGFLVCFSYYLPDYRDFIYCHLFFWELDFMVSVPGQLPFGPLHLLFPSSSSSSPLINLESTE</sequence>
<evidence type="ECO:0000313" key="2">
    <source>
        <dbReference type="Proteomes" id="UP000790347"/>
    </source>
</evidence>
<keyword evidence="2" id="KW-1185">Reference proteome</keyword>
<protein>
    <submittedName>
        <fullName evidence="1">Uncharacterized protein</fullName>
    </submittedName>
</protein>
<reference evidence="1" key="1">
    <citation type="submission" date="2013-05" db="EMBL/GenBank/DDBJ databases">
        <authorList>
            <person name="Yim A.K.Y."/>
            <person name="Chan T.F."/>
            <person name="Ji K.M."/>
            <person name="Liu X.Y."/>
            <person name="Zhou J.W."/>
            <person name="Li R.Q."/>
            <person name="Yang K.Y."/>
            <person name="Li J."/>
            <person name="Li M."/>
            <person name="Law P.T.W."/>
            <person name="Wu Y.L."/>
            <person name="Cai Z.L."/>
            <person name="Qin H."/>
            <person name="Bao Y."/>
            <person name="Leung R.K.K."/>
            <person name="Ng P.K.S."/>
            <person name="Zou J."/>
            <person name="Zhong X.J."/>
            <person name="Ran P.X."/>
            <person name="Zhong N.S."/>
            <person name="Liu Z.G."/>
            <person name="Tsui S.K.W."/>
        </authorList>
    </citation>
    <scope>NUCLEOTIDE SEQUENCE</scope>
    <source>
        <strain evidence="1">Derf</strain>
        <tissue evidence="1">Whole organism</tissue>
    </source>
</reference>
<dbReference type="Proteomes" id="UP000790347">
    <property type="component" value="Unassembled WGS sequence"/>
</dbReference>
<evidence type="ECO:0000313" key="1">
    <source>
        <dbReference type="EMBL" id="KAH9522451.1"/>
    </source>
</evidence>
<name>A0A922I5F3_DERFA</name>
<accession>A0A922I5F3</accession>
<dbReference type="EMBL" id="ASGP02000002">
    <property type="protein sequence ID" value="KAH9522451.1"/>
    <property type="molecule type" value="Genomic_DNA"/>
</dbReference>
<comment type="caution">
    <text evidence="1">The sequence shown here is derived from an EMBL/GenBank/DDBJ whole genome shotgun (WGS) entry which is preliminary data.</text>
</comment>
<organism evidence="1 2">
    <name type="scientific">Dermatophagoides farinae</name>
    <name type="common">American house dust mite</name>
    <dbReference type="NCBI Taxonomy" id="6954"/>
    <lineage>
        <taxon>Eukaryota</taxon>
        <taxon>Metazoa</taxon>
        <taxon>Ecdysozoa</taxon>
        <taxon>Arthropoda</taxon>
        <taxon>Chelicerata</taxon>
        <taxon>Arachnida</taxon>
        <taxon>Acari</taxon>
        <taxon>Acariformes</taxon>
        <taxon>Sarcoptiformes</taxon>
        <taxon>Astigmata</taxon>
        <taxon>Psoroptidia</taxon>
        <taxon>Analgoidea</taxon>
        <taxon>Pyroglyphidae</taxon>
        <taxon>Dermatophagoidinae</taxon>
        <taxon>Dermatophagoides</taxon>
    </lineage>
</organism>
<reference evidence="1" key="2">
    <citation type="journal article" date="2022" name="Res Sq">
        <title>Comparative Genomics Reveals Insights into the Divergent Evolution of Astigmatic Mites and Household Pest Adaptations.</title>
        <authorList>
            <person name="Xiong Q."/>
            <person name="Wan A.T.-Y."/>
            <person name="Liu X.-Y."/>
            <person name="Fung C.S.-H."/>
            <person name="Xiao X."/>
            <person name="Malainual N."/>
            <person name="Hou J."/>
            <person name="Wang L."/>
            <person name="Wang M."/>
            <person name="Yang K."/>
            <person name="Cui Y."/>
            <person name="Leung E."/>
            <person name="Nong W."/>
            <person name="Shin S.-K."/>
            <person name="Au S."/>
            <person name="Jeong K.Y."/>
            <person name="Chew F.T."/>
            <person name="Hui J."/>
            <person name="Leung T.F."/>
            <person name="Tungtrongchitr A."/>
            <person name="Zhong N."/>
            <person name="Liu Z."/>
            <person name="Tsui S."/>
        </authorList>
    </citation>
    <scope>NUCLEOTIDE SEQUENCE</scope>
    <source>
        <strain evidence="1">Derf</strain>
        <tissue evidence="1">Whole organism</tissue>
    </source>
</reference>
<proteinExistence type="predicted"/>